<keyword evidence="2" id="KW-1185">Reference proteome</keyword>
<feature type="region of interest" description="Disordered" evidence="1">
    <location>
        <begin position="113"/>
        <end position="142"/>
    </location>
</feature>
<feature type="region of interest" description="Disordered" evidence="1">
    <location>
        <begin position="946"/>
        <end position="1107"/>
    </location>
</feature>
<feature type="region of interest" description="Disordered" evidence="1">
    <location>
        <begin position="1494"/>
        <end position="1521"/>
    </location>
</feature>
<feature type="compositionally biased region" description="Polar residues" evidence="1">
    <location>
        <begin position="249"/>
        <end position="262"/>
    </location>
</feature>
<feature type="region of interest" description="Disordered" evidence="1">
    <location>
        <begin position="158"/>
        <end position="280"/>
    </location>
</feature>
<feature type="region of interest" description="Disordered" evidence="1">
    <location>
        <begin position="820"/>
        <end position="852"/>
    </location>
</feature>
<name>A0A7I4YQ61_HAECO</name>
<reference evidence="3" key="1">
    <citation type="submission" date="2020-12" db="UniProtKB">
        <authorList>
            <consortium name="WormBaseParasite"/>
        </authorList>
    </citation>
    <scope>IDENTIFICATION</scope>
    <source>
        <strain evidence="3">MHco3</strain>
    </source>
</reference>
<feature type="compositionally biased region" description="Polar residues" evidence="1">
    <location>
        <begin position="484"/>
        <end position="497"/>
    </location>
</feature>
<evidence type="ECO:0000313" key="2">
    <source>
        <dbReference type="Proteomes" id="UP000025227"/>
    </source>
</evidence>
<organism evidence="2 3">
    <name type="scientific">Haemonchus contortus</name>
    <name type="common">Barber pole worm</name>
    <dbReference type="NCBI Taxonomy" id="6289"/>
    <lineage>
        <taxon>Eukaryota</taxon>
        <taxon>Metazoa</taxon>
        <taxon>Ecdysozoa</taxon>
        <taxon>Nematoda</taxon>
        <taxon>Chromadorea</taxon>
        <taxon>Rhabditida</taxon>
        <taxon>Rhabditina</taxon>
        <taxon>Rhabditomorpha</taxon>
        <taxon>Strongyloidea</taxon>
        <taxon>Trichostrongylidae</taxon>
        <taxon>Haemonchus</taxon>
    </lineage>
</organism>
<dbReference type="OrthoDB" id="5877729at2759"/>
<dbReference type="Proteomes" id="UP000025227">
    <property type="component" value="Unplaced"/>
</dbReference>
<feature type="region of interest" description="Disordered" evidence="1">
    <location>
        <begin position="628"/>
        <end position="658"/>
    </location>
</feature>
<feature type="compositionally biased region" description="Polar residues" evidence="1">
    <location>
        <begin position="1061"/>
        <end position="1086"/>
    </location>
</feature>
<feature type="compositionally biased region" description="Basic and acidic residues" evidence="1">
    <location>
        <begin position="455"/>
        <end position="464"/>
    </location>
</feature>
<feature type="compositionally biased region" description="Basic and acidic residues" evidence="1">
    <location>
        <begin position="268"/>
        <end position="280"/>
    </location>
</feature>
<feature type="compositionally biased region" description="Polar residues" evidence="1">
    <location>
        <begin position="719"/>
        <end position="732"/>
    </location>
</feature>
<feature type="compositionally biased region" description="Low complexity" evidence="1">
    <location>
        <begin position="994"/>
        <end position="1009"/>
    </location>
</feature>
<feature type="compositionally biased region" description="Basic and acidic residues" evidence="1">
    <location>
        <begin position="503"/>
        <end position="514"/>
    </location>
</feature>
<feature type="region of interest" description="Disordered" evidence="1">
    <location>
        <begin position="583"/>
        <end position="611"/>
    </location>
</feature>
<feature type="region of interest" description="Disordered" evidence="1">
    <location>
        <begin position="670"/>
        <end position="750"/>
    </location>
</feature>
<dbReference type="WBParaSite" id="HCON_00128690-00001">
    <property type="protein sequence ID" value="HCON_00128690-00001"/>
    <property type="gene ID" value="HCON_00128690"/>
</dbReference>
<feature type="compositionally biased region" description="Low complexity" evidence="1">
    <location>
        <begin position="953"/>
        <end position="964"/>
    </location>
</feature>
<accession>A0A7I4YQ61</accession>
<feature type="region of interest" description="Disordered" evidence="1">
    <location>
        <begin position="69"/>
        <end position="96"/>
    </location>
</feature>
<feature type="compositionally biased region" description="Basic and acidic residues" evidence="1">
    <location>
        <begin position="220"/>
        <end position="229"/>
    </location>
</feature>
<proteinExistence type="predicted"/>
<protein>
    <submittedName>
        <fullName evidence="3">DNA translocase FtsK</fullName>
    </submittedName>
</protein>
<feature type="compositionally biased region" description="Polar residues" evidence="1">
    <location>
        <begin position="1507"/>
        <end position="1521"/>
    </location>
</feature>
<feature type="compositionally biased region" description="Basic and acidic residues" evidence="1">
    <location>
        <begin position="830"/>
        <end position="842"/>
    </location>
</feature>
<feature type="compositionally biased region" description="Basic and acidic residues" evidence="1">
    <location>
        <begin position="738"/>
        <end position="750"/>
    </location>
</feature>
<evidence type="ECO:0000256" key="1">
    <source>
        <dbReference type="SAM" id="MobiDB-lite"/>
    </source>
</evidence>
<feature type="compositionally biased region" description="Polar residues" evidence="1">
    <location>
        <begin position="1015"/>
        <end position="1030"/>
    </location>
</feature>
<feature type="compositionally biased region" description="Basic and acidic residues" evidence="1">
    <location>
        <begin position="898"/>
        <end position="908"/>
    </location>
</feature>
<sequence length="1521" mass="167912">MQQSWSLKRNRNQRLEQIKVRTSFAATPLAQPTSELKDAEAPRPSEPTLTQEELDHIAYIQRLAEETSFAAEPLAQPTSEVKDAEAPRPSEPTLTQEELDHIAYIQRLAEETSFAAEPLAQPSPEVKDAEATRPSEPTLTQEELDHIAYIQRLAEETSFAAEPLAQPTSEVKDAEAPRPSEPTLTQEELDHIAYIQRLAEETSLAVQPPPRPAPPSAILDEQRRASHDVEEADIPRYAAELESEEESEPTSGADQGVISDTGSPPLLYERESPLLDREEKPSPVAFEAQFGGEEIAEFQQQSRPLPSWTADEADFLISEEAPAPSEPTLTQEELDHIAYIQKLAEETSFAAEPLAQPTSEVKDAEAPRPSEPTLTQEELDHIAYIQRLAEETSFAAEPLAQPTSEVKDAEAPRPSEPTLTQEELDHIAYIQRLAEETSLAVQPPPRPAPPSAILDEQRRASHDVEEADIPRYAAELESEEESEPTSGADQGVISDTGSPPLLYERESPLLDREEKPSPVAFEAQFGGEEIAEFQQQSRPLPSWTADEADFLISEEAPAPSEPTLTQEELDHIAYIQKLAEETSFAAEPLAQPTSEVKDAEAPRPSEPTLTQEELDHIAYIQRLAEETSFAAEPLAQPTSEVKDAEAPRPSEPTLTQEELDHIAYIQRLAEETSLAVQPPPRPAPPSAIVDEQRRASHDVEEADIPRYAAELESEEESEPTSGADQGVISDTGSPPLLYERESPLLDREEKPSPVAFEAQFGGEEIAEFQQQSRPVPSWTADEADFLISEEAPAPSEPTLTQEELDHIAYIQKLAEETSFAAEPLAQPISEVKEAEADPKDDPQATSSQSEFSVLENVKSLISKSSPIEADDVACHALQPTSGEAQTAPLAEPCFTPAHYDDDRQHPSLEGRTSSISRVEMSPEEHSRGGGLVEDFYTDDSFHYQSKMHERTISNSSSYSSQGSSRHVAAGGSRTNNRDQNIAPRENSQSLEDTSQGSGESSRGASQSSRGESRTSAKFYNSSEPPDSRTGQTDENRKTRFRRRYTSTGAANDSEKRRDLSRSTSVNYTSNLSRTLSRQTSFMSVDQNGRDRSSGGRNNPATFERGSNVRVIYTDHSLRASQSSHPDSPTTSISREYMPVEALHDNENLASTTKLSSGIGVTVDAIDSPSGRVFHRSLSEVVQEESGPQPSDTIRFSLSSSCVANICSHHHAFLNAYELCEQHSFTDSRDLLCNVDFLCRLNFAAHRITEDIADEAERDLRMYFRALANPRARYFTDSSLPRHSTSVSSFDDDQTNGVAFTVEPAPKDVPSLGLFSSLFSRRPSFVRERPRPSIPSVALPFDSTMDTKSRRLSEDRSGDILNLLRRSSGVESRASTSSPIKLPDHALDGLSQTELEHVMAVLNKSNRSLSPSLSRRNSSALQMLPDMENLSDAERQHIQNVLEKAEHRTPYMITVPLSHQQTARTESFQSSEGISIAVSRNSLDDGYDTQIRNIDDAIRKMEQRAESEQNSESPPQGSSKTV</sequence>
<feature type="region of interest" description="Disordered" evidence="1">
    <location>
        <begin position="348"/>
        <end position="376"/>
    </location>
</feature>
<feature type="region of interest" description="Disordered" evidence="1">
    <location>
        <begin position="23"/>
        <end position="51"/>
    </location>
</feature>
<evidence type="ECO:0000313" key="3">
    <source>
        <dbReference type="WBParaSite" id="HCON_00128690-00001"/>
    </source>
</evidence>
<feature type="compositionally biased region" description="Basic and acidic residues" evidence="1">
    <location>
        <begin position="690"/>
        <end position="699"/>
    </location>
</feature>
<feature type="compositionally biased region" description="Basic and acidic residues" evidence="1">
    <location>
        <begin position="1494"/>
        <end position="1506"/>
    </location>
</feature>
<feature type="compositionally biased region" description="Polar residues" evidence="1">
    <location>
        <begin position="972"/>
        <end position="993"/>
    </location>
</feature>
<feature type="region of interest" description="Disordered" evidence="1">
    <location>
        <begin position="393"/>
        <end position="514"/>
    </location>
</feature>
<feature type="region of interest" description="Disordered" evidence="1">
    <location>
        <begin position="878"/>
        <end position="934"/>
    </location>
</feature>